<dbReference type="Gene3D" id="3.40.190.10">
    <property type="entry name" value="Periplasmic binding protein-like II"/>
    <property type="match status" value="2"/>
</dbReference>
<name>A0A1S7LFA7_MAGMO</name>
<accession>A0A1S7LFA7</accession>
<protein>
    <submittedName>
        <fullName evidence="6">Putative transcriptional regulator, LysR family</fullName>
    </submittedName>
</protein>
<dbReference type="InterPro" id="IPR005119">
    <property type="entry name" value="LysR_subst-bd"/>
</dbReference>
<dbReference type="GO" id="GO:0003677">
    <property type="term" value="F:DNA binding"/>
    <property type="evidence" value="ECO:0007669"/>
    <property type="project" value="UniProtKB-KW"/>
</dbReference>
<gene>
    <name evidence="6" type="ORF">MAGMO_1000</name>
</gene>
<proteinExistence type="inferred from homology"/>
<evidence type="ECO:0000313" key="6">
    <source>
        <dbReference type="EMBL" id="CRH05198.1"/>
    </source>
</evidence>
<dbReference type="InterPro" id="IPR036388">
    <property type="entry name" value="WH-like_DNA-bd_sf"/>
</dbReference>
<keyword evidence="2" id="KW-0805">Transcription regulation</keyword>
<dbReference type="InterPro" id="IPR036390">
    <property type="entry name" value="WH_DNA-bd_sf"/>
</dbReference>
<evidence type="ECO:0000256" key="1">
    <source>
        <dbReference type="ARBA" id="ARBA00009437"/>
    </source>
</evidence>
<sequence>MNLNHLRFALAVAKTLSFSRSAEQCCVTQPTLSNGISQLEEQLGAPLFERTTRQVTLTPFGEQMLPHIQEVLTSVTELKGAADRWFNPTHQLIRIGLSPLVPLNWLQERLARFRADNPAVEIFFKQCFVDDLATRLDNGTIDLAMLPPGPMSQRHPTSNLLEEALLFLPQDGQPSLSAQTMGAQGAVSLKQTAEAPIILTQGCGLSQWIEGLYLQQGLTMQRYPGQALSYEAAESWAELGLGATILPASRLSNDNHNALPLLLPEGPAKLPLQAVWSSHALQQGHISALKAHLDHC</sequence>
<dbReference type="PRINTS" id="PR00039">
    <property type="entry name" value="HTHLYSR"/>
</dbReference>
<organism evidence="6">
    <name type="scientific">Magnetococcus massalia (strain MO-1)</name>
    <dbReference type="NCBI Taxonomy" id="451514"/>
    <lineage>
        <taxon>Bacteria</taxon>
        <taxon>Pseudomonadati</taxon>
        <taxon>Pseudomonadota</taxon>
        <taxon>Magnetococcia</taxon>
        <taxon>Magnetococcales</taxon>
        <taxon>Magnetococcaceae</taxon>
        <taxon>Magnetococcus</taxon>
    </lineage>
</organism>
<dbReference type="CDD" id="cd05466">
    <property type="entry name" value="PBP2_LTTR_substrate"/>
    <property type="match status" value="1"/>
</dbReference>
<dbReference type="AlphaFoldDB" id="A0A1S7LFA7"/>
<dbReference type="EMBL" id="LO017727">
    <property type="protein sequence ID" value="CRH05198.1"/>
    <property type="molecule type" value="Genomic_DNA"/>
</dbReference>
<dbReference type="GO" id="GO:0003700">
    <property type="term" value="F:DNA-binding transcription factor activity"/>
    <property type="evidence" value="ECO:0007669"/>
    <property type="project" value="InterPro"/>
</dbReference>
<dbReference type="SUPFAM" id="SSF46785">
    <property type="entry name" value="Winged helix' DNA-binding domain"/>
    <property type="match status" value="1"/>
</dbReference>
<dbReference type="PANTHER" id="PTHR30419">
    <property type="entry name" value="HTH-TYPE TRANSCRIPTIONAL REGULATOR YBHD"/>
    <property type="match status" value="1"/>
</dbReference>
<dbReference type="Pfam" id="PF00126">
    <property type="entry name" value="HTH_1"/>
    <property type="match status" value="1"/>
</dbReference>
<keyword evidence="3" id="KW-0238">DNA-binding</keyword>
<dbReference type="InterPro" id="IPR000847">
    <property type="entry name" value="LysR_HTH_N"/>
</dbReference>
<evidence type="ECO:0000256" key="2">
    <source>
        <dbReference type="ARBA" id="ARBA00023015"/>
    </source>
</evidence>
<dbReference type="PROSITE" id="PS50931">
    <property type="entry name" value="HTH_LYSR"/>
    <property type="match status" value="1"/>
</dbReference>
<evidence type="ECO:0000259" key="5">
    <source>
        <dbReference type="PROSITE" id="PS50931"/>
    </source>
</evidence>
<dbReference type="Pfam" id="PF03466">
    <property type="entry name" value="LysR_substrate"/>
    <property type="match status" value="1"/>
</dbReference>
<evidence type="ECO:0000256" key="3">
    <source>
        <dbReference type="ARBA" id="ARBA00023125"/>
    </source>
</evidence>
<reference evidence="6" key="1">
    <citation type="submission" date="2015-04" db="EMBL/GenBank/DDBJ databases">
        <authorList>
            <person name="Syromyatnikov M.Y."/>
            <person name="Popov V.N."/>
        </authorList>
    </citation>
    <scope>NUCLEOTIDE SEQUENCE</scope>
    <source>
        <strain evidence="6">MO-1</strain>
    </source>
</reference>
<keyword evidence="4" id="KW-0804">Transcription</keyword>
<dbReference type="GO" id="GO:0005829">
    <property type="term" value="C:cytosol"/>
    <property type="evidence" value="ECO:0007669"/>
    <property type="project" value="TreeGrafter"/>
</dbReference>
<dbReference type="InterPro" id="IPR050950">
    <property type="entry name" value="HTH-type_LysR_regulators"/>
</dbReference>
<comment type="similarity">
    <text evidence="1">Belongs to the LysR transcriptional regulatory family.</text>
</comment>
<dbReference type="SUPFAM" id="SSF53850">
    <property type="entry name" value="Periplasmic binding protein-like II"/>
    <property type="match status" value="1"/>
</dbReference>
<feature type="domain" description="HTH lysR-type" evidence="5">
    <location>
        <begin position="1"/>
        <end position="58"/>
    </location>
</feature>
<dbReference type="Gene3D" id="1.10.10.10">
    <property type="entry name" value="Winged helix-like DNA-binding domain superfamily/Winged helix DNA-binding domain"/>
    <property type="match status" value="1"/>
</dbReference>
<evidence type="ECO:0000256" key="4">
    <source>
        <dbReference type="ARBA" id="ARBA00023163"/>
    </source>
</evidence>
<dbReference type="FunFam" id="1.10.10.10:FF:000001">
    <property type="entry name" value="LysR family transcriptional regulator"/>
    <property type="match status" value="1"/>
</dbReference>